<organism evidence="1 2">
    <name type="scientific">Brucella ciceri</name>
    <dbReference type="NCBI Taxonomy" id="391287"/>
    <lineage>
        <taxon>Bacteria</taxon>
        <taxon>Pseudomonadati</taxon>
        <taxon>Pseudomonadota</taxon>
        <taxon>Alphaproteobacteria</taxon>
        <taxon>Hyphomicrobiales</taxon>
        <taxon>Brucellaceae</taxon>
        <taxon>Brucella/Ochrobactrum group</taxon>
        <taxon>Brucella</taxon>
    </lineage>
</organism>
<accession>A0ABX1DTL6</accession>
<evidence type="ECO:0000313" key="2">
    <source>
        <dbReference type="Proteomes" id="UP000568486"/>
    </source>
</evidence>
<reference evidence="1 2" key="1">
    <citation type="submission" date="2020-03" db="EMBL/GenBank/DDBJ databases">
        <title>Whole genome sequencing of clinical and environmental type strains of Ochrobactrum.</title>
        <authorList>
            <person name="Dharne M."/>
        </authorList>
    </citation>
    <scope>NUCLEOTIDE SEQUENCE [LARGE SCALE GENOMIC DNA]</scope>
    <source>
        <strain evidence="1 2">DSM 22292</strain>
    </source>
</reference>
<proteinExistence type="predicted"/>
<sequence length="69" mass="7555">MRSKVHSAPVLEKHHFRLVITRISITPRTFFTGALLTSLSSATPLTLRCGAKRSLEGRSFETALRASSG</sequence>
<protein>
    <submittedName>
        <fullName evidence="1">Uncharacterized protein</fullName>
    </submittedName>
</protein>
<dbReference type="EMBL" id="JAAVLR010000001">
    <property type="protein sequence ID" value="NKC28250.1"/>
    <property type="molecule type" value="Genomic_DNA"/>
</dbReference>
<keyword evidence="2" id="KW-1185">Reference proteome</keyword>
<evidence type="ECO:0000313" key="1">
    <source>
        <dbReference type="EMBL" id="NKC28250.1"/>
    </source>
</evidence>
<comment type="caution">
    <text evidence="1">The sequence shown here is derived from an EMBL/GenBank/DDBJ whole genome shotgun (WGS) entry which is preliminary data.</text>
</comment>
<dbReference type="Proteomes" id="UP000568486">
    <property type="component" value="Unassembled WGS sequence"/>
</dbReference>
<gene>
    <name evidence="1" type="ORF">HED52_09255</name>
</gene>
<name>A0ABX1DTL6_9HYPH</name>